<dbReference type="RefSeq" id="XP_010775931.1">
    <property type="nucleotide sequence ID" value="XM_010777629.1"/>
</dbReference>
<evidence type="ECO:0000256" key="3">
    <source>
        <dbReference type="ARBA" id="ARBA00022553"/>
    </source>
</evidence>
<reference evidence="8" key="1">
    <citation type="submission" date="2025-08" db="UniProtKB">
        <authorList>
            <consortium name="RefSeq"/>
        </authorList>
    </citation>
    <scope>IDENTIFICATION</scope>
    <source>
        <tissue evidence="8">Muscle</tissue>
    </source>
</reference>
<evidence type="ECO:0000313" key="8">
    <source>
        <dbReference type="RefSeq" id="XP_010775931.1"/>
    </source>
</evidence>
<dbReference type="KEGG" id="ncc:104951003"/>
<protein>
    <submittedName>
        <fullName evidence="8">Golgin subfamily A member 3-like</fullName>
    </submittedName>
</protein>
<accession>A0A6I9NN94</accession>
<dbReference type="GO" id="GO:0005737">
    <property type="term" value="C:cytoplasm"/>
    <property type="evidence" value="ECO:0007669"/>
    <property type="project" value="UniProtKB-SubCell"/>
</dbReference>
<dbReference type="PANTHER" id="PTHR18902">
    <property type="entry name" value="NUCLEAR MITOTIC APPARATUS PROTEIN 1-RELATED"/>
    <property type="match status" value="1"/>
</dbReference>
<dbReference type="PANTHER" id="PTHR18902:SF26">
    <property type="entry name" value="GOLGIN SUBFAMILY A MEMBER 3"/>
    <property type="match status" value="1"/>
</dbReference>
<dbReference type="Gene3D" id="1.10.287.1490">
    <property type="match status" value="1"/>
</dbReference>
<feature type="coiled-coil region" evidence="5">
    <location>
        <begin position="154"/>
        <end position="202"/>
    </location>
</feature>
<keyword evidence="7" id="KW-1185">Reference proteome</keyword>
<gene>
    <name evidence="8" type="primary">LOC104951003</name>
</gene>
<dbReference type="InterPro" id="IPR051841">
    <property type="entry name" value="MT-Golgi_org_protein"/>
</dbReference>
<feature type="coiled-coil region" evidence="5">
    <location>
        <begin position="238"/>
        <end position="272"/>
    </location>
</feature>
<evidence type="ECO:0000256" key="5">
    <source>
        <dbReference type="SAM" id="Coils"/>
    </source>
</evidence>
<organism evidence="7 8">
    <name type="scientific">Notothenia coriiceps</name>
    <name type="common">black rockcod</name>
    <dbReference type="NCBI Taxonomy" id="8208"/>
    <lineage>
        <taxon>Eukaryota</taxon>
        <taxon>Metazoa</taxon>
        <taxon>Chordata</taxon>
        <taxon>Craniata</taxon>
        <taxon>Vertebrata</taxon>
        <taxon>Euteleostomi</taxon>
        <taxon>Actinopterygii</taxon>
        <taxon>Neopterygii</taxon>
        <taxon>Teleostei</taxon>
        <taxon>Neoteleostei</taxon>
        <taxon>Acanthomorphata</taxon>
        <taxon>Eupercaria</taxon>
        <taxon>Perciformes</taxon>
        <taxon>Notothenioidei</taxon>
        <taxon>Nototheniidae</taxon>
        <taxon>Notothenia</taxon>
    </lineage>
</organism>
<comment type="subcellular location">
    <subcellularLocation>
        <location evidence="1">Cytoplasm</location>
    </subcellularLocation>
</comment>
<evidence type="ECO:0000256" key="6">
    <source>
        <dbReference type="SAM" id="MobiDB-lite"/>
    </source>
</evidence>
<sequence>MTSLQSTMSSVSTLSEVSVMSEGSACDSEPQPGASLQIGDNVSEVDGSESGIRPGNDGNDSDSSSYSSVSTRGQFRTLSAAVERQRGGYTVQGREIAAEAMGQFPSLQEVLQAASDEQHLLELEQGDGAEPRSRRDSFSSSVSLESSVMGHDEMLQVLKEKMRLEGQLESLSSEANQALKEKTELQAQLATVNAQLQAKKAESQLSQEKQSTLTAEVSTLRQNSTQLERAMVELQGSLEGKNASLTSLSNDLKVAEDQYNRLMGKVEEMQNTVTSRDNTGE</sequence>
<dbReference type="AlphaFoldDB" id="A0A6I9NN94"/>
<feature type="compositionally biased region" description="Polar residues" evidence="6">
    <location>
        <begin position="1"/>
        <end position="18"/>
    </location>
</feature>
<keyword evidence="3" id="KW-0597">Phosphoprotein</keyword>
<dbReference type="OrthoDB" id="2286360at2759"/>
<evidence type="ECO:0000313" key="7">
    <source>
        <dbReference type="Proteomes" id="UP000504611"/>
    </source>
</evidence>
<feature type="region of interest" description="Disordered" evidence="6">
    <location>
        <begin position="123"/>
        <end position="146"/>
    </location>
</feature>
<proteinExistence type="predicted"/>
<feature type="region of interest" description="Disordered" evidence="6">
    <location>
        <begin position="1"/>
        <end position="84"/>
    </location>
</feature>
<dbReference type="Proteomes" id="UP000504611">
    <property type="component" value="Unplaced"/>
</dbReference>
<keyword evidence="4 5" id="KW-0175">Coiled coil</keyword>
<keyword evidence="2" id="KW-0963">Cytoplasm</keyword>
<evidence type="ECO:0000256" key="1">
    <source>
        <dbReference type="ARBA" id="ARBA00004496"/>
    </source>
</evidence>
<dbReference type="GeneID" id="104951003"/>
<feature type="compositionally biased region" description="Low complexity" evidence="6">
    <location>
        <begin position="61"/>
        <end position="70"/>
    </location>
</feature>
<evidence type="ECO:0000256" key="2">
    <source>
        <dbReference type="ARBA" id="ARBA00022490"/>
    </source>
</evidence>
<name>A0A6I9NN94_9TELE</name>
<evidence type="ECO:0000256" key="4">
    <source>
        <dbReference type="ARBA" id="ARBA00023054"/>
    </source>
</evidence>